<dbReference type="Proteomes" id="UP001595715">
    <property type="component" value="Unassembled WGS sequence"/>
</dbReference>
<evidence type="ECO:0000313" key="2">
    <source>
        <dbReference type="Proteomes" id="UP001595715"/>
    </source>
</evidence>
<evidence type="ECO:0008006" key="3">
    <source>
        <dbReference type="Google" id="ProtNLM"/>
    </source>
</evidence>
<organism evidence="1 2">
    <name type="scientific">Paenibacillus xanthanilyticus</name>
    <dbReference type="NCBI Taxonomy" id="1783531"/>
    <lineage>
        <taxon>Bacteria</taxon>
        <taxon>Bacillati</taxon>
        <taxon>Bacillota</taxon>
        <taxon>Bacilli</taxon>
        <taxon>Bacillales</taxon>
        <taxon>Paenibacillaceae</taxon>
        <taxon>Paenibacillus</taxon>
    </lineage>
</organism>
<comment type="caution">
    <text evidence="1">The sequence shown here is derived from an EMBL/GenBank/DDBJ whole genome shotgun (WGS) entry which is preliminary data.</text>
</comment>
<name>A0ABV8KE90_9BACL</name>
<gene>
    <name evidence="1" type="ORF">ACFOZ8_32235</name>
</gene>
<dbReference type="RefSeq" id="WP_377722831.1">
    <property type="nucleotide sequence ID" value="NZ_JBHSAM010000036.1"/>
</dbReference>
<keyword evidence="2" id="KW-1185">Reference proteome</keyword>
<evidence type="ECO:0000313" key="1">
    <source>
        <dbReference type="EMBL" id="MFC4104300.1"/>
    </source>
</evidence>
<accession>A0ABV8KE90</accession>
<protein>
    <recommendedName>
        <fullName evidence="3">Glycosyl hydrolases family 2 sugar binding domain-containing protein</fullName>
    </recommendedName>
</protein>
<dbReference type="SUPFAM" id="SSF49785">
    <property type="entry name" value="Galactose-binding domain-like"/>
    <property type="match status" value="1"/>
</dbReference>
<dbReference type="InterPro" id="IPR008979">
    <property type="entry name" value="Galactose-bd-like_sf"/>
</dbReference>
<reference evidence="2" key="1">
    <citation type="journal article" date="2019" name="Int. J. Syst. Evol. Microbiol.">
        <title>The Global Catalogue of Microorganisms (GCM) 10K type strain sequencing project: providing services to taxonomists for standard genome sequencing and annotation.</title>
        <authorList>
            <consortium name="The Broad Institute Genomics Platform"/>
            <consortium name="The Broad Institute Genome Sequencing Center for Infectious Disease"/>
            <person name="Wu L."/>
            <person name="Ma J."/>
        </authorList>
    </citation>
    <scope>NUCLEOTIDE SEQUENCE [LARGE SCALE GENOMIC DNA]</scope>
    <source>
        <strain evidence="2">IBRC-M 10987</strain>
    </source>
</reference>
<sequence length="187" mass="20735">MANVKKSRAIPSKVVKLKRSAEAKNKIMGMYRRHVSRLRAARAARPIEVNQTTTIIGTDDTWFNAAVITRDPAWVEVPGANYVWNARDLGSQTAIISNTFRITRRINSARLLLSVDNYAAVFINGRAVVFDQPQNTPSFFNPGRSLNIASFLRRGSNDIVIIAFNFGAPRTPANPAGVAARLTIRLR</sequence>
<dbReference type="Gene3D" id="2.60.120.260">
    <property type="entry name" value="Galactose-binding domain-like"/>
    <property type="match status" value="1"/>
</dbReference>
<dbReference type="EMBL" id="JBHSAM010000036">
    <property type="protein sequence ID" value="MFC4104300.1"/>
    <property type="molecule type" value="Genomic_DNA"/>
</dbReference>
<proteinExistence type="predicted"/>